<dbReference type="GO" id="GO:0005739">
    <property type="term" value="C:mitochondrion"/>
    <property type="evidence" value="ECO:0007669"/>
    <property type="project" value="TreeGrafter"/>
</dbReference>
<dbReference type="SMART" id="SM00704">
    <property type="entry name" value="ZnF_CDGSH"/>
    <property type="match status" value="2"/>
</dbReference>
<evidence type="ECO:0000256" key="5">
    <source>
        <dbReference type="ARBA" id="ARBA00034078"/>
    </source>
</evidence>
<comment type="cofactor">
    <cofactor evidence="5">
        <name>[2Fe-2S] cluster</name>
        <dbReference type="ChEBI" id="CHEBI:190135"/>
    </cofactor>
</comment>
<dbReference type="AlphaFoldDB" id="A0AAV2HB44"/>
<feature type="domain" description="Iron-binding zinc finger CDGSH type" evidence="7">
    <location>
        <begin position="166"/>
        <end position="203"/>
    </location>
</feature>
<evidence type="ECO:0000313" key="8">
    <source>
        <dbReference type="EMBL" id="CAL1530960.1"/>
    </source>
</evidence>
<feature type="region of interest" description="Disordered" evidence="6">
    <location>
        <begin position="73"/>
        <end position="110"/>
    </location>
</feature>
<name>A0AAV2HB44_LYMST</name>
<dbReference type="InterPro" id="IPR018967">
    <property type="entry name" value="FeS-contain_CDGSH-typ"/>
</dbReference>
<gene>
    <name evidence="8" type="ORF">GSLYS_00005085001</name>
</gene>
<dbReference type="PANTHER" id="PTHR46491">
    <property type="entry name" value="CDGSH IRON SULFUR DOMAIN PROTEIN HOMOLOG"/>
    <property type="match status" value="1"/>
</dbReference>
<dbReference type="Pfam" id="PF09360">
    <property type="entry name" value="zf-CDGSH"/>
    <property type="match status" value="2"/>
</dbReference>
<dbReference type="InterPro" id="IPR042216">
    <property type="entry name" value="MitoNEET_CISD"/>
</dbReference>
<dbReference type="InterPro" id="IPR052950">
    <property type="entry name" value="CISD"/>
</dbReference>
<evidence type="ECO:0000256" key="1">
    <source>
        <dbReference type="ARBA" id="ARBA00022714"/>
    </source>
</evidence>
<organism evidence="8 9">
    <name type="scientific">Lymnaea stagnalis</name>
    <name type="common">Great pond snail</name>
    <name type="synonym">Helix stagnalis</name>
    <dbReference type="NCBI Taxonomy" id="6523"/>
    <lineage>
        <taxon>Eukaryota</taxon>
        <taxon>Metazoa</taxon>
        <taxon>Spiralia</taxon>
        <taxon>Lophotrochozoa</taxon>
        <taxon>Mollusca</taxon>
        <taxon>Gastropoda</taxon>
        <taxon>Heterobranchia</taxon>
        <taxon>Euthyneura</taxon>
        <taxon>Panpulmonata</taxon>
        <taxon>Hygrophila</taxon>
        <taxon>Lymnaeoidea</taxon>
        <taxon>Lymnaeidae</taxon>
        <taxon>Lymnaea</taxon>
    </lineage>
</organism>
<keyword evidence="1" id="KW-0001">2Fe-2S</keyword>
<evidence type="ECO:0000256" key="6">
    <source>
        <dbReference type="SAM" id="MobiDB-lite"/>
    </source>
</evidence>
<keyword evidence="2" id="KW-0479">Metal-binding</keyword>
<keyword evidence="4" id="KW-0411">Iron-sulfur</keyword>
<dbReference type="GO" id="GO:0046872">
    <property type="term" value="F:metal ion binding"/>
    <property type="evidence" value="ECO:0007669"/>
    <property type="project" value="UniProtKB-KW"/>
</dbReference>
<evidence type="ECO:0000256" key="2">
    <source>
        <dbReference type="ARBA" id="ARBA00022723"/>
    </source>
</evidence>
<dbReference type="PANTHER" id="PTHR46491:SF3">
    <property type="entry name" value="CDGSH IRON-SULFUR DOMAIN-CONTAINING PROTEIN 3, MITOCHONDRIAL"/>
    <property type="match status" value="1"/>
</dbReference>
<feature type="domain" description="Iron-binding zinc finger CDGSH type" evidence="7">
    <location>
        <begin position="120"/>
        <end position="157"/>
    </location>
</feature>
<evidence type="ECO:0000259" key="7">
    <source>
        <dbReference type="SMART" id="SM00704"/>
    </source>
</evidence>
<feature type="compositionally biased region" description="Basic and acidic residues" evidence="6">
    <location>
        <begin position="95"/>
        <end position="106"/>
    </location>
</feature>
<dbReference type="Proteomes" id="UP001497497">
    <property type="component" value="Unassembled WGS sequence"/>
</dbReference>
<protein>
    <recommendedName>
        <fullName evidence="7">Iron-binding zinc finger CDGSH type domain-containing protein</fullName>
    </recommendedName>
</protein>
<dbReference type="GO" id="GO:0051537">
    <property type="term" value="F:2 iron, 2 sulfur cluster binding"/>
    <property type="evidence" value="ECO:0007669"/>
    <property type="project" value="UniProtKB-KW"/>
</dbReference>
<evidence type="ECO:0000256" key="4">
    <source>
        <dbReference type="ARBA" id="ARBA00023014"/>
    </source>
</evidence>
<dbReference type="Gene3D" id="3.40.5.90">
    <property type="entry name" value="CDGSH iron-sulfur domain, mitoNEET-type"/>
    <property type="match status" value="2"/>
</dbReference>
<accession>A0AAV2HB44</accession>
<proteinExistence type="predicted"/>
<comment type="caution">
    <text evidence="8">The sequence shown here is derived from an EMBL/GenBank/DDBJ whole genome shotgun (WGS) entry which is preliminary data.</text>
</comment>
<sequence length="207" mass="24088">MAASLRKSLQIYFNCKSRYLSVSLNHNIYRYLSLTNKVFSNGPERCPNGHKFVNWSKKDRKQYEPTLKMTLPNNFFSNGPAGDPNDPNVIRSKKPHPETPTKHHPDLLSPEPVKGKIFEKLPIRVELEAGKQYSFCTCGYSKNQPFCDSSHKAPNFISTRPHHIRFRPMPFKVEETKEYWLCMCKQSNKRPFCDGTHKRQDIQEAVK</sequence>
<keyword evidence="9" id="KW-1185">Reference proteome</keyword>
<keyword evidence="3" id="KW-0408">Iron</keyword>
<evidence type="ECO:0000313" key="9">
    <source>
        <dbReference type="Proteomes" id="UP001497497"/>
    </source>
</evidence>
<evidence type="ECO:0000256" key="3">
    <source>
        <dbReference type="ARBA" id="ARBA00023004"/>
    </source>
</evidence>
<reference evidence="8 9" key="1">
    <citation type="submission" date="2024-04" db="EMBL/GenBank/DDBJ databases">
        <authorList>
            <consortium name="Genoscope - CEA"/>
            <person name="William W."/>
        </authorList>
    </citation>
    <scope>NUCLEOTIDE SEQUENCE [LARGE SCALE GENOMIC DNA]</scope>
</reference>
<dbReference type="EMBL" id="CAXITT010000078">
    <property type="protein sequence ID" value="CAL1530960.1"/>
    <property type="molecule type" value="Genomic_DNA"/>
</dbReference>